<evidence type="ECO:0000313" key="2">
    <source>
        <dbReference type="Proteomes" id="UP001148018"/>
    </source>
</evidence>
<proteinExistence type="predicted"/>
<evidence type="ECO:0000313" key="1">
    <source>
        <dbReference type="EMBL" id="KAJ3606452.1"/>
    </source>
</evidence>
<protein>
    <submittedName>
        <fullName evidence="1">Uncharacterized protein</fullName>
    </submittedName>
</protein>
<keyword evidence="2" id="KW-1185">Reference proteome</keyword>
<organism evidence="1 2">
    <name type="scientific">Muraenolepis orangiensis</name>
    <name type="common">Patagonian moray cod</name>
    <dbReference type="NCBI Taxonomy" id="630683"/>
    <lineage>
        <taxon>Eukaryota</taxon>
        <taxon>Metazoa</taxon>
        <taxon>Chordata</taxon>
        <taxon>Craniata</taxon>
        <taxon>Vertebrata</taxon>
        <taxon>Euteleostomi</taxon>
        <taxon>Actinopterygii</taxon>
        <taxon>Neopterygii</taxon>
        <taxon>Teleostei</taxon>
        <taxon>Neoteleostei</taxon>
        <taxon>Acanthomorphata</taxon>
        <taxon>Zeiogadaria</taxon>
        <taxon>Gadariae</taxon>
        <taxon>Gadiformes</taxon>
        <taxon>Muraenolepidoidei</taxon>
        <taxon>Muraenolepididae</taxon>
        <taxon>Muraenolepis</taxon>
    </lineage>
</organism>
<comment type="caution">
    <text evidence="1">The sequence shown here is derived from an EMBL/GenBank/DDBJ whole genome shotgun (WGS) entry which is preliminary data.</text>
</comment>
<reference evidence="1" key="1">
    <citation type="submission" date="2022-07" db="EMBL/GenBank/DDBJ databases">
        <title>Chromosome-level genome of Muraenolepis orangiensis.</title>
        <authorList>
            <person name="Kim J."/>
        </authorList>
    </citation>
    <scope>NUCLEOTIDE SEQUENCE</scope>
    <source>
        <strain evidence="1">KU_S4_2022</strain>
        <tissue evidence="1">Muscle</tissue>
    </source>
</reference>
<name>A0A9Q0ELB0_9TELE</name>
<dbReference type="Proteomes" id="UP001148018">
    <property type="component" value="Unassembled WGS sequence"/>
</dbReference>
<accession>A0A9Q0ELB0</accession>
<gene>
    <name evidence="1" type="ORF">NHX12_025973</name>
</gene>
<dbReference type="AlphaFoldDB" id="A0A9Q0ELB0"/>
<dbReference type="OrthoDB" id="10061052at2759"/>
<dbReference type="EMBL" id="JANIIK010000042">
    <property type="protein sequence ID" value="KAJ3606452.1"/>
    <property type="molecule type" value="Genomic_DNA"/>
</dbReference>
<sequence length="115" mass="13499">MEEKDYPELSDPKWIMDLVFLVDMLCHLDRLNLALQGFATQRFLVYDAVISCQLTCDVFILHLFSDPPHQSTLLTAHRRRSICCQSNKFIPRQPHFIYTSGHLFKEIFPRSCAMH</sequence>